<proteinExistence type="predicted"/>
<gene>
    <name evidence="1" type="ORF">ABGV49_16450</name>
</gene>
<dbReference type="Pfam" id="PF24154">
    <property type="entry name" value="Tis1_ImmP"/>
    <property type="match status" value="1"/>
</dbReference>
<dbReference type="Proteomes" id="UP001455709">
    <property type="component" value="Unassembled WGS sequence"/>
</dbReference>
<evidence type="ECO:0000313" key="2">
    <source>
        <dbReference type="Proteomes" id="UP001455709"/>
    </source>
</evidence>
<comment type="caution">
    <text evidence="1">The sequence shown here is derived from an EMBL/GenBank/DDBJ whole genome shotgun (WGS) entry which is preliminary data.</text>
</comment>
<reference evidence="1 2" key="1">
    <citation type="submission" date="2024-05" db="EMBL/GenBank/DDBJ databases">
        <authorList>
            <person name="De Oliveira J.P."/>
            <person name="Noriler S.A."/>
            <person name="De Oliveira A.G."/>
            <person name="Sipoli D.S."/>
        </authorList>
    </citation>
    <scope>NUCLEOTIDE SEQUENCE [LARGE SCALE GENOMIC DNA]</scope>
    <source>
        <strain evidence="1 2">LABIM189</strain>
    </source>
</reference>
<evidence type="ECO:0000313" key="1">
    <source>
        <dbReference type="EMBL" id="MEO2218652.1"/>
    </source>
</evidence>
<accession>A0ABV0FHT3</accession>
<protein>
    <submittedName>
        <fullName evidence="1">Uncharacterized protein</fullName>
    </submittedName>
</protein>
<dbReference type="EMBL" id="JBDOJC010000001">
    <property type="protein sequence ID" value="MEO2218652.1"/>
    <property type="molecule type" value="Genomic_DNA"/>
</dbReference>
<name>A0ABV0FHT3_9NEIS</name>
<sequence length="77" mass="9196">MPIEKGPHFNDRDIFVDYPFEEVMYRWDYKKKLIFAKFYGAAESVQSIEHANKLFNDALLFGDEITRQQYLEGKSKQ</sequence>
<organism evidence="1 2">
    <name type="scientific">Chromobacterium vaccinii</name>
    <dbReference type="NCBI Taxonomy" id="1108595"/>
    <lineage>
        <taxon>Bacteria</taxon>
        <taxon>Pseudomonadati</taxon>
        <taxon>Pseudomonadota</taxon>
        <taxon>Betaproteobacteria</taxon>
        <taxon>Neisseriales</taxon>
        <taxon>Chromobacteriaceae</taxon>
        <taxon>Chromobacterium</taxon>
    </lineage>
</organism>
<dbReference type="InterPro" id="IPR056206">
    <property type="entry name" value="Tis1_ImmP"/>
</dbReference>
<dbReference type="RefSeq" id="WP_347371395.1">
    <property type="nucleotide sequence ID" value="NZ_JBDOJC010000001.1"/>
</dbReference>
<keyword evidence="2" id="KW-1185">Reference proteome</keyword>